<evidence type="ECO:0000256" key="2">
    <source>
        <dbReference type="ARBA" id="ARBA00022630"/>
    </source>
</evidence>
<dbReference type="SUPFAM" id="SSF52218">
    <property type="entry name" value="Flavoproteins"/>
    <property type="match status" value="1"/>
</dbReference>
<dbReference type="Gene3D" id="3.40.50.360">
    <property type="match status" value="1"/>
</dbReference>
<organism evidence="6 7">
    <name type="scientific">Leeia speluncae</name>
    <dbReference type="NCBI Taxonomy" id="2884804"/>
    <lineage>
        <taxon>Bacteria</taxon>
        <taxon>Pseudomonadati</taxon>
        <taxon>Pseudomonadota</taxon>
        <taxon>Betaproteobacteria</taxon>
        <taxon>Neisseriales</taxon>
        <taxon>Leeiaceae</taxon>
        <taxon>Leeia</taxon>
    </lineage>
</organism>
<dbReference type="EC" id="1.5.1.38" evidence="6"/>
<sequence>MSVLAILGSPSKQSKTGRLIERAEQLLTQQDIQLNTIRVHDFDAEKLLHADFSDPSIKAFQEAVKSADGLIIATPVYKAAYAGALKVLLDLIPEGGLEGKPVLPLASGGTPVHLLAVDYAIKPVLAALKAGHIQQGVFAVDKQIKVNDEGHVQLDEELDERITPAVLQFAEQVQKAHPHFKAPQGHQQKPSNLQICL</sequence>
<protein>
    <submittedName>
        <fullName evidence="6">NADPH-dependent FMN reductase</fullName>
        <ecNumber evidence="6">1.5.1.38</ecNumber>
    </submittedName>
</protein>
<dbReference type="PANTHER" id="PTHR43408:SF1">
    <property type="entry name" value="FMN REDUCTASE (NADPH)"/>
    <property type="match status" value="1"/>
</dbReference>
<dbReference type="InterPro" id="IPR020048">
    <property type="entry name" value="NADPH-dep_FMN_reduc_SsuE"/>
</dbReference>
<dbReference type="GO" id="GO:0016853">
    <property type="term" value="F:isomerase activity"/>
    <property type="evidence" value="ECO:0007669"/>
    <property type="project" value="UniProtKB-KW"/>
</dbReference>
<comment type="similarity">
    <text evidence="1">Belongs to the SsuE family.</text>
</comment>
<dbReference type="InterPro" id="IPR051814">
    <property type="entry name" value="NAD(P)H-dep_FMN_reductase"/>
</dbReference>
<keyword evidence="6" id="KW-0413">Isomerase</keyword>
<name>A0ABS8DA49_9NEIS</name>
<comment type="caution">
    <text evidence="6">The sequence shown here is derived from an EMBL/GenBank/DDBJ whole genome shotgun (WGS) entry which is preliminary data.</text>
</comment>
<keyword evidence="2" id="KW-0285">Flavoprotein</keyword>
<reference evidence="6" key="1">
    <citation type="submission" date="2021-10" db="EMBL/GenBank/DDBJ databases">
        <title>The complete genome sequence of Leeia sp. TBRC 13508.</title>
        <authorList>
            <person name="Charoenyingcharoen P."/>
            <person name="Yukphan P."/>
        </authorList>
    </citation>
    <scope>NUCLEOTIDE SEQUENCE</scope>
    <source>
        <strain evidence="6">TBRC 13508</strain>
    </source>
</reference>
<gene>
    <name evidence="6" type="primary">ssuE</name>
    <name evidence="6" type="ORF">LIN78_15930</name>
</gene>
<evidence type="ECO:0000256" key="1">
    <source>
        <dbReference type="ARBA" id="ARBA00005990"/>
    </source>
</evidence>
<feature type="domain" description="NADPH-dependent FMN reductase-like" evidence="5">
    <location>
        <begin position="1"/>
        <end position="143"/>
    </location>
</feature>
<dbReference type="InterPro" id="IPR005025">
    <property type="entry name" value="FMN_Rdtase-like_dom"/>
</dbReference>
<dbReference type="InterPro" id="IPR029039">
    <property type="entry name" value="Flavoprotein-like_sf"/>
</dbReference>
<keyword evidence="4 6" id="KW-0560">Oxidoreductase</keyword>
<evidence type="ECO:0000256" key="3">
    <source>
        <dbReference type="ARBA" id="ARBA00022643"/>
    </source>
</evidence>
<evidence type="ECO:0000313" key="7">
    <source>
        <dbReference type="Proteomes" id="UP001165395"/>
    </source>
</evidence>
<dbReference type="Proteomes" id="UP001165395">
    <property type="component" value="Unassembled WGS sequence"/>
</dbReference>
<dbReference type="PANTHER" id="PTHR43408">
    <property type="entry name" value="FMN REDUCTASE (NADPH)"/>
    <property type="match status" value="1"/>
</dbReference>
<evidence type="ECO:0000313" key="6">
    <source>
        <dbReference type="EMBL" id="MCB6185037.1"/>
    </source>
</evidence>
<keyword evidence="7" id="KW-1185">Reference proteome</keyword>
<dbReference type="RefSeq" id="WP_227181867.1">
    <property type="nucleotide sequence ID" value="NZ_JAJBZT010000011.1"/>
</dbReference>
<keyword evidence="3" id="KW-0288">FMN</keyword>
<dbReference type="GO" id="GO:0052873">
    <property type="term" value="F:FMN reductase (NADPH) activity"/>
    <property type="evidence" value="ECO:0007669"/>
    <property type="project" value="UniProtKB-EC"/>
</dbReference>
<dbReference type="NCBIfam" id="TIGR03567">
    <property type="entry name" value="FMN_reduc_SsuE"/>
    <property type="match status" value="1"/>
</dbReference>
<evidence type="ECO:0000259" key="5">
    <source>
        <dbReference type="Pfam" id="PF03358"/>
    </source>
</evidence>
<dbReference type="Pfam" id="PF03358">
    <property type="entry name" value="FMN_red"/>
    <property type="match status" value="1"/>
</dbReference>
<dbReference type="EMBL" id="JAJBZT010000011">
    <property type="protein sequence ID" value="MCB6185037.1"/>
    <property type="molecule type" value="Genomic_DNA"/>
</dbReference>
<proteinExistence type="inferred from homology"/>
<accession>A0ABS8DA49</accession>
<evidence type="ECO:0000256" key="4">
    <source>
        <dbReference type="ARBA" id="ARBA00023002"/>
    </source>
</evidence>